<reference evidence="8" key="1">
    <citation type="submission" date="2017-09" db="EMBL/GenBank/DDBJ databases">
        <title>Depth-based differentiation of microbial function through sediment-hosted aquifers and enrichment of novel symbionts in the deep terrestrial subsurface.</title>
        <authorList>
            <person name="Probst A.J."/>
            <person name="Ladd B."/>
            <person name="Jarett J.K."/>
            <person name="Geller-Mcgrath D.E."/>
            <person name="Sieber C.M.K."/>
            <person name="Emerson J.B."/>
            <person name="Anantharaman K."/>
            <person name="Thomas B.C."/>
            <person name="Malmstrom R."/>
            <person name="Stieglmeier M."/>
            <person name="Klingl A."/>
            <person name="Woyke T."/>
            <person name="Ryan C.M."/>
            <person name="Banfield J.F."/>
        </authorList>
    </citation>
    <scope>NUCLEOTIDE SEQUENCE [LARGE SCALE GENOMIC DNA]</scope>
</reference>
<organism evidence="7 8">
    <name type="scientific">Candidatus Roizmanbacteria bacterium CG09_land_8_20_14_0_10_41_9</name>
    <dbReference type="NCBI Taxonomy" id="1974850"/>
    <lineage>
        <taxon>Bacteria</taxon>
        <taxon>Candidatus Roizmaniibacteriota</taxon>
    </lineage>
</organism>
<evidence type="ECO:0000256" key="3">
    <source>
        <dbReference type="ARBA" id="ARBA00022960"/>
    </source>
</evidence>
<dbReference type="GO" id="GO:0015648">
    <property type="term" value="F:lipid-linked peptidoglycan transporter activity"/>
    <property type="evidence" value="ECO:0007669"/>
    <property type="project" value="TreeGrafter"/>
</dbReference>
<feature type="transmembrane region" description="Helical" evidence="6">
    <location>
        <begin position="322"/>
        <end position="344"/>
    </location>
</feature>
<feature type="transmembrane region" description="Helical" evidence="6">
    <location>
        <begin position="166"/>
        <end position="185"/>
    </location>
</feature>
<feature type="transmembrane region" description="Helical" evidence="6">
    <location>
        <begin position="119"/>
        <end position="137"/>
    </location>
</feature>
<accession>A0A2H0WV84</accession>
<keyword evidence="3" id="KW-0133">Cell shape</keyword>
<evidence type="ECO:0000256" key="5">
    <source>
        <dbReference type="ARBA" id="ARBA00023136"/>
    </source>
</evidence>
<dbReference type="GO" id="GO:0008360">
    <property type="term" value="P:regulation of cell shape"/>
    <property type="evidence" value="ECO:0007669"/>
    <property type="project" value="UniProtKB-KW"/>
</dbReference>
<evidence type="ECO:0000256" key="6">
    <source>
        <dbReference type="SAM" id="Phobius"/>
    </source>
</evidence>
<sequence>MTLEYIIPIIFLCFFSVFNLFGINQRFFVNQISFIVIGFVAYFITRRIGRHFFRMNSFFFYLVFLFALIITFIFGYEVRGSKRWIDLYFFNFQASEFFKIFFILFLSDFLSKSYGHRNTFSRFFVGFVLFLIPTFIIFKQPDLGNAMVLLFIYVLMVYFSSFSKKYIAYFIAAIISFFPIFWLFLKTYQRNRILSFLSPQIDQQGNAYNMIQSIITAGSGKFFGRGLGLGTQSRLFFLPENNTDFAFSSLVEQFGFLGGLLVIVCYILIVFYLVKKAIYFFYQQGDDAKRRFFYVLGFMTYFIFQVFVNIGMNLGMFPVAGIALPIVSYGGSAIATFMIGIALIP</sequence>
<feature type="transmembrane region" description="Helical" evidence="6">
    <location>
        <begin position="57"/>
        <end position="76"/>
    </location>
</feature>
<feature type="transmembrane region" description="Helical" evidence="6">
    <location>
        <begin position="294"/>
        <end position="316"/>
    </location>
</feature>
<dbReference type="InterPro" id="IPR018365">
    <property type="entry name" value="Cell_cycle_FtsW-rel_CS"/>
</dbReference>
<dbReference type="EMBL" id="PEZG01000036">
    <property type="protein sequence ID" value="PIS15819.1"/>
    <property type="molecule type" value="Genomic_DNA"/>
</dbReference>
<keyword evidence="5 6" id="KW-0472">Membrane</keyword>
<evidence type="ECO:0000256" key="4">
    <source>
        <dbReference type="ARBA" id="ARBA00022989"/>
    </source>
</evidence>
<keyword evidence="2 6" id="KW-0812">Transmembrane</keyword>
<feature type="transmembrane region" description="Helical" evidence="6">
    <location>
        <begin position="88"/>
        <end position="107"/>
    </location>
</feature>
<evidence type="ECO:0000256" key="1">
    <source>
        <dbReference type="ARBA" id="ARBA00004141"/>
    </source>
</evidence>
<protein>
    <submittedName>
        <fullName evidence="7">Rod shape-determining protein RodA</fullName>
    </submittedName>
</protein>
<gene>
    <name evidence="7" type="ORF">COT62_01705</name>
</gene>
<dbReference type="PANTHER" id="PTHR30474:SF1">
    <property type="entry name" value="PEPTIDOGLYCAN GLYCOSYLTRANSFERASE MRDB"/>
    <property type="match status" value="1"/>
</dbReference>
<evidence type="ECO:0000256" key="2">
    <source>
        <dbReference type="ARBA" id="ARBA00022692"/>
    </source>
</evidence>
<proteinExistence type="predicted"/>
<dbReference type="PROSITE" id="PS00428">
    <property type="entry name" value="FTSW_RODA_SPOVE"/>
    <property type="match status" value="1"/>
</dbReference>
<evidence type="ECO:0000313" key="8">
    <source>
        <dbReference type="Proteomes" id="UP000231198"/>
    </source>
</evidence>
<feature type="transmembrane region" description="Helical" evidence="6">
    <location>
        <begin position="254"/>
        <end position="274"/>
    </location>
</feature>
<feature type="transmembrane region" description="Helical" evidence="6">
    <location>
        <begin position="5"/>
        <end position="21"/>
    </location>
</feature>
<comment type="subcellular location">
    <subcellularLocation>
        <location evidence="1">Membrane</location>
        <topology evidence="1">Multi-pass membrane protein</topology>
    </subcellularLocation>
</comment>
<dbReference type="Proteomes" id="UP000231198">
    <property type="component" value="Unassembled WGS sequence"/>
</dbReference>
<dbReference type="GO" id="GO:0005886">
    <property type="term" value="C:plasma membrane"/>
    <property type="evidence" value="ECO:0007669"/>
    <property type="project" value="TreeGrafter"/>
</dbReference>
<dbReference type="PANTHER" id="PTHR30474">
    <property type="entry name" value="CELL CYCLE PROTEIN"/>
    <property type="match status" value="1"/>
</dbReference>
<dbReference type="GO" id="GO:0032153">
    <property type="term" value="C:cell division site"/>
    <property type="evidence" value="ECO:0007669"/>
    <property type="project" value="TreeGrafter"/>
</dbReference>
<dbReference type="AlphaFoldDB" id="A0A2H0WV84"/>
<dbReference type="Pfam" id="PF01098">
    <property type="entry name" value="FTSW_RODA_SPOVE"/>
    <property type="match status" value="1"/>
</dbReference>
<evidence type="ECO:0000313" key="7">
    <source>
        <dbReference type="EMBL" id="PIS15819.1"/>
    </source>
</evidence>
<feature type="transmembrane region" description="Helical" evidence="6">
    <location>
        <begin position="143"/>
        <end position="159"/>
    </location>
</feature>
<feature type="transmembrane region" description="Helical" evidence="6">
    <location>
        <begin position="27"/>
        <end position="45"/>
    </location>
</feature>
<dbReference type="InterPro" id="IPR001182">
    <property type="entry name" value="FtsW/RodA"/>
</dbReference>
<dbReference type="GO" id="GO:0051301">
    <property type="term" value="P:cell division"/>
    <property type="evidence" value="ECO:0007669"/>
    <property type="project" value="InterPro"/>
</dbReference>
<name>A0A2H0WV84_9BACT</name>
<comment type="caution">
    <text evidence="7">The sequence shown here is derived from an EMBL/GenBank/DDBJ whole genome shotgun (WGS) entry which is preliminary data.</text>
</comment>
<keyword evidence="4 6" id="KW-1133">Transmembrane helix</keyword>